<organism evidence="1 2">
    <name type="scientific">Nitrincola iocasae</name>
    <dbReference type="NCBI Taxonomy" id="2614693"/>
    <lineage>
        <taxon>Bacteria</taxon>
        <taxon>Pseudomonadati</taxon>
        <taxon>Pseudomonadota</taxon>
        <taxon>Gammaproteobacteria</taxon>
        <taxon>Oceanospirillales</taxon>
        <taxon>Oceanospirillaceae</taxon>
        <taxon>Nitrincola</taxon>
    </lineage>
</organism>
<sequence>MERYLRTVYGSPEIELTRGDVSDFRAAVRGHQGIIQFNVSDWSDATGHFDIWNGSQIRFSEYFARAQSINLWRCL</sequence>
<dbReference type="EMBL" id="CP044222">
    <property type="protein sequence ID" value="QEW07851.1"/>
    <property type="molecule type" value="Genomic_DNA"/>
</dbReference>
<dbReference type="Proteomes" id="UP000325606">
    <property type="component" value="Chromosome"/>
</dbReference>
<gene>
    <name evidence="1" type="ORF">F5I99_15885</name>
</gene>
<reference evidence="1 2" key="1">
    <citation type="submission" date="2019-09" db="EMBL/GenBank/DDBJ databases">
        <title>Nitrincola iocasae sp. nov., a bacterium isolated from the sediment collected at a cold seep field in South China Sea.</title>
        <authorList>
            <person name="Zhang H."/>
            <person name="Wang H."/>
            <person name="Li C."/>
        </authorList>
    </citation>
    <scope>NUCLEOTIDE SEQUENCE [LARGE SCALE GENOMIC DNA]</scope>
    <source>
        <strain evidence="1 2">KXZD1103</strain>
    </source>
</reference>
<dbReference type="InterPro" id="IPR025562">
    <property type="entry name" value="Tae4"/>
</dbReference>
<dbReference type="KEGG" id="nik:F5I99_15885"/>
<accession>A0A5J6LIC7</accession>
<dbReference type="AlphaFoldDB" id="A0A5J6LIC7"/>
<evidence type="ECO:0000313" key="1">
    <source>
        <dbReference type="EMBL" id="QEW07851.1"/>
    </source>
</evidence>
<dbReference type="Gene3D" id="3.90.1720.70">
    <property type="match status" value="1"/>
</dbReference>
<proteinExistence type="predicted"/>
<dbReference type="Pfam" id="PF14113">
    <property type="entry name" value="Tae4"/>
    <property type="match status" value="1"/>
</dbReference>
<keyword evidence="2" id="KW-1185">Reference proteome</keyword>
<evidence type="ECO:0008006" key="3">
    <source>
        <dbReference type="Google" id="ProtNLM"/>
    </source>
</evidence>
<evidence type="ECO:0000313" key="2">
    <source>
        <dbReference type="Proteomes" id="UP000325606"/>
    </source>
</evidence>
<protein>
    <recommendedName>
        <fullName evidence="3">Type VI secretion system (T6SS) effector Tae4 (Amidase)</fullName>
    </recommendedName>
</protein>
<name>A0A5J6LIC7_9GAMM</name>